<evidence type="ECO:0000313" key="2">
    <source>
        <dbReference type="Proteomes" id="UP000003208"/>
    </source>
</evidence>
<proteinExistence type="predicted"/>
<dbReference type="PATRIC" id="fig|1094979.3.peg.1100"/>
<reference evidence="1 2" key="1">
    <citation type="journal article" date="2012" name="J. Bacteriol.">
        <title>Genome sequence of deep-sea manganese-oxidizing bacterium Marinobacter manganoxydans MnI7-9.</title>
        <authorList>
            <person name="Wang H."/>
            <person name="Li H."/>
            <person name="Shao Z."/>
            <person name="Liao S."/>
            <person name="Johnstone L."/>
            <person name="Rensing C."/>
            <person name="Wang G."/>
        </authorList>
    </citation>
    <scope>NUCLEOTIDE SEQUENCE [LARGE SCALE GENOMIC DNA]</scope>
    <source>
        <strain evidence="1 2">MnI7-9</strain>
    </source>
</reference>
<name>G6YQM6_9GAMM</name>
<sequence>MGRLCGKNQLGTGIGKTCEVPRRQGKANAGPLNTKSSDSNTTIVGRFFAAILLSSTSL</sequence>
<dbReference type="Proteomes" id="UP000003208">
    <property type="component" value="Unassembled WGS sequence"/>
</dbReference>
<evidence type="ECO:0000313" key="1">
    <source>
        <dbReference type="EMBL" id="EHJ05505.1"/>
    </source>
</evidence>
<keyword evidence="2" id="KW-1185">Reference proteome</keyword>
<accession>G6YQM6</accession>
<protein>
    <submittedName>
        <fullName evidence="1">Uncharacterized protein</fullName>
    </submittedName>
</protein>
<dbReference type="AlphaFoldDB" id="G6YQM6"/>
<dbReference type="EMBL" id="AGTR01000020">
    <property type="protein sequence ID" value="EHJ05505.1"/>
    <property type="molecule type" value="Genomic_DNA"/>
</dbReference>
<organism evidence="1 2">
    <name type="scientific">Marinobacter manganoxydans MnI7-9</name>
    <dbReference type="NCBI Taxonomy" id="1094979"/>
    <lineage>
        <taxon>Bacteria</taxon>
        <taxon>Pseudomonadati</taxon>
        <taxon>Pseudomonadota</taxon>
        <taxon>Gammaproteobacteria</taxon>
        <taxon>Pseudomonadales</taxon>
        <taxon>Marinobacteraceae</taxon>
        <taxon>Marinobacter</taxon>
    </lineage>
</organism>
<gene>
    <name evidence="1" type="ORF">KYE_05716</name>
</gene>